<organism evidence="6 7">
    <name type="scientific">Egibacter rhizosphaerae</name>
    <dbReference type="NCBI Taxonomy" id="1670831"/>
    <lineage>
        <taxon>Bacteria</taxon>
        <taxon>Bacillati</taxon>
        <taxon>Actinomycetota</taxon>
        <taxon>Nitriliruptoria</taxon>
        <taxon>Egibacterales</taxon>
        <taxon>Egibacteraceae</taxon>
        <taxon>Egibacter</taxon>
    </lineage>
</organism>
<keyword evidence="3" id="KW-0815">Transposition</keyword>
<comment type="similarity">
    <text evidence="2">Belongs to the transposase mutator family.</text>
</comment>
<gene>
    <name evidence="6" type="ORF">ER308_02495</name>
</gene>
<keyword evidence="4" id="KW-0238">DNA-binding</keyword>
<dbReference type="GO" id="GO:0003677">
    <property type="term" value="F:DNA binding"/>
    <property type="evidence" value="ECO:0007669"/>
    <property type="project" value="UniProtKB-KW"/>
</dbReference>
<evidence type="ECO:0000256" key="2">
    <source>
        <dbReference type="ARBA" id="ARBA00010961"/>
    </source>
</evidence>
<reference evidence="6 7" key="1">
    <citation type="submission" date="2019-01" db="EMBL/GenBank/DDBJ databases">
        <title>Egibacter rhizosphaerae EGI 80759T.</title>
        <authorList>
            <person name="Chen D.-D."/>
            <person name="Tian Y."/>
            <person name="Jiao J.-Y."/>
            <person name="Zhang X.-T."/>
            <person name="Zhang Y.-G."/>
            <person name="Zhang Y."/>
            <person name="Xiao M."/>
            <person name="Shu W.-S."/>
            <person name="Li W.-J."/>
        </authorList>
    </citation>
    <scope>NUCLEOTIDE SEQUENCE [LARGE SCALE GENOMIC DNA]</scope>
    <source>
        <strain evidence="6 7">EGI 80759</strain>
    </source>
</reference>
<keyword evidence="7" id="KW-1185">Reference proteome</keyword>
<dbReference type="OrthoDB" id="9793302at2"/>
<dbReference type="AlphaFoldDB" id="A0A411YBB0"/>
<evidence type="ECO:0000256" key="3">
    <source>
        <dbReference type="ARBA" id="ARBA00022578"/>
    </source>
</evidence>
<sequence>MHLIRNTFRLASRADWDAMARDLRPVYTAPSEQAAKERLARLAG</sequence>
<dbReference type="GO" id="GO:0006313">
    <property type="term" value="P:DNA transposition"/>
    <property type="evidence" value="ECO:0007669"/>
    <property type="project" value="InterPro"/>
</dbReference>
<proteinExistence type="inferred from homology"/>
<dbReference type="Pfam" id="PF00872">
    <property type="entry name" value="Transposase_mut"/>
    <property type="match status" value="1"/>
</dbReference>
<evidence type="ECO:0000313" key="6">
    <source>
        <dbReference type="EMBL" id="QBI18543.1"/>
    </source>
</evidence>
<evidence type="ECO:0000256" key="5">
    <source>
        <dbReference type="ARBA" id="ARBA00023172"/>
    </source>
</evidence>
<name>A0A411YBB0_9ACTN</name>
<dbReference type="EMBL" id="CP036402">
    <property type="protein sequence ID" value="QBI18543.1"/>
    <property type="molecule type" value="Genomic_DNA"/>
</dbReference>
<evidence type="ECO:0000256" key="1">
    <source>
        <dbReference type="ARBA" id="ARBA00002190"/>
    </source>
</evidence>
<dbReference type="InterPro" id="IPR001207">
    <property type="entry name" value="Transposase_mutator"/>
</dbReference>
<dbReference type="Proteomes" id="UP000291469">
    <property type="component" value="Chromosome"/>
</dbReference>
<comment type="function">
    <text evidence="1">Required for the transposition of the insertion element.</text>
</comment>
<dbReference type="KEGG" id="erz:ER308_02495"/>
<evidence type="ECO:0000256" key="4">
    <source>
        <dbReference type="ARBA" id="ARBA00023125"/>
    </source>
</evidence>
<dbReference type="GO" id="GO:0004803">
    <property type="term" value="F:transposase activity"/>
    <property type="evidence" value="ECO:0007669"/>
    <property type="project" value="InterPro"/>
</dbReference>
<protein>
    <submittedName>
        <fullName evidence="6">Uncharacterized protein</fullName>
    </submittedName>
</protein>
<keyword evidence="5" id="KW-0233">DNA recombination</keyword>
<accession>A0A411YBB0</accession>
<evidence type="ECO:0000313" key="7">
    <source>
        <dbReference type="Proteomes" id="UP000291469"/>
    </source>
</evidence>